<dbReference type="OrthoDB" id="9764377at2"/>
<accession>A0A316AKX2</accession>
<dbReference type="SUPFAM" id="SSF53649">
    <property type="entry name" value="Alkaline phosphatase-like"/>
    <property type="match status" value="1"/>
</dbReference>
<dbReference type="InterPro" id="IPR024607">
    <property type="entry name" value="Sulfatase_CS"/>
</dbReference>
<dbReference type="PROSITE" id="PS00149">
    <property type="entry name" value="SULFATASE_2"/>
    <property type="match status" value="1"/>
</dbReference>
<proteinExistence type="inferred from homology"/>
<dbReference type="InterPro" id="IPR000917">
    <property type="entry name" value="Sulfatase_N"/>
</dbReference>
<feature type="chain" id="PRO_5016281530" evidence="5">
    <location>
        <begin position="25"/>
        <end position="457"/>
    </location>
</feature>
<dbReference type="GO" id="GO:0004065">
    <property type="term" value="F:arylsulfatase activity"/>
    <property type="evidence" value="ECO:0007669"/>
    <property type="project" value="TreeGrafter"/>
</dbReference>
<keyword evidence="4" id="KW-0106">Calcium</keyword>
<feature type="signal peptide" evidence="5">
    <location>
        <begin position="1"/>
        <end position="24"/>
    </location>
</feature>
<protein>
    <submittedName>
        <fullName evidence="7">N-acetylgalactosamine-6-sulfatase</fullName>
    </submittedName>
</protein>
<dbReference type="PANTHER" id="PTHR42693:SF53">
    <property type="entry name" value="ENDO-4-O-SULFATASE"/>
    <property type="match status" value="1"/>
</dbReference>
<comment type="similarity">
    <text evidence="1">Belongs to the sulfatase family.</text>
</comment>
<organism evidence="7 8">
    <name type="scientific">Dyadobacter jejuensis</name>
    <dbReference type="NCBI Taxonomy" id="1082580"/>
    <lineage>
        <taxon>Bacteria</taxon>
        <taxon>Pseudomonadati</taxon>
        <taxon>Bacteroidota</taxon>
        <taxon>Cytophagia</taxon>
        <taxon>Cytophagales</taxon>
        <taxon>Spirosomataceae</taxon>
        <taxon>Dyadobacter</taxon>
    </lineage>
</organism>
<dbReference type="RefSeq" id="WP_109674523.1">
    <property type="nucleotide sequence ID" value="NZ_QGDT01000005.1"/>
</dbReference>
<evidence type="ECO:0000256" key="1">
    <source>
        <dbReference type="ARBA" id="ARBA00008779"/>
    </source>
</evidence>
<keyword evidence="8" id="KW-1185">Reference proteome</keyword>
<dbReference type="Proteomes" id="UP000245880">
    <property type="component" value="Unassembled WGS sequence"/>
</dbReference>
<evidence type="ECO:0000256" key="4">
    <source>
        <dbReference type="ARBA" id="ARBA00022837"/>
    </source>
</evidence>
<dbReference type="PROSITE" id="PS00523">
    <property type="entry name" value="SULFATASE_1"/>
    <property type="match status" value="1"/>
</dbReference>
<evidence type="ECO:0000256" key="2">
    <source>
        <dbReference type="ARBA" id="ARBA00022723"/>
    </source>
</evidence>
<evidence type="ECO:0000313" key="7">
    <source>
        <dbReference type="EMBL" id="PWJ57899.1"/>
    </source>
</evidence>
<dbReference type="Gene3D" id="3.30.1120.10">
    <property type="match status" value="1"/>
</dbReference>
<evidence type="ECO:0000256" key="5">
    <source>
        <dbReference type="SAM" id="SignalP"/>
    </source>
</evidence>
<keyword evidence="3" id="KW-0378">Hydrolase</keyword>
<keyword evidence="5" id="KW-0732">Signal</keyword>
<dbReference type="PANTHER" id="PTHR42693">
    <property type="entry name" value="ARYLSULFATASE FAMILY MEMBER"/>
    <property type="match status" value="1"/>
</dbReference>
<feature type="domain" description="Sulfatase N-terminal" evidence="6">
    <location>
        <begin position="27"/>
        <end position="349"/>
    </location>
</feature>
<dbReference type="GO" id="GO:0046872">
    <property type="term" value="F:metal ion binding"/>
    <property type="evidence" value="ECO:0007669"/>
    <property type="project" value="UniProtKB-KW"/>
</dbReference>
<evidence type="ECO:0000259" key="6">
    <source>
        <dbReference type="Pfam" id="PF00884"/>
    </source>
</evidence>
<sequence length="457" mass="51283">MNLRRTFSLLFFFLWMVGGHYAFAQQPNIIFIFADDWGYGDLGCYGNQEVATPNLDRLASQGTRYTQFHVTSGVCSPSRSSVLTGHFPAQHHIHGHFAGNAVNARRNMPNWLDETLPVYLPRQMQQAGYTTAHIGKWHLGGGGKPHGDPTAPEPKVYGYHETRVWNGNGPTWKGDQLWPTTRYMDDDTVWIQNSSRIAVDATIDFLDRHKGKSPMFVNLWLKDPHTPLAPTDEQRKPYKGLEPDKETYYAVLTDADHHIGRLMEALTAMGLDDNTLVIFSSDNGPANYAPARLAGSTAGLKGRKADIFEGGVNVPLMMRWPGHIAKAVVDSQTVLSTVDLLPTFVELAGGTLPAGYEPDGETFAGLFDKRPFTRTKPLFWEWRFPYLGSDPYRQDSWATLAVRAGSWKLLANKNRTRIELYDLTTDPFEKKNRAKSKPSVVSSLLSQWDGWKANLPE</sequence>
<keyword evidence="2" id="KW-0479">Metal-binding</keyword>
<evidence type="ECO:0000256" key="3">
    <source>
        <dbReference type="ARBA" id="ARBA00022801"/>
    </source>
</evidence>
<dbReference type="EMBL" id="QGDT01000005">
    <property type="protein sequence ID" value="PWJ57899.1"/>
    <property type="molecule type" value="Genomic_DNA"/>
</dbReference>
<name>A0A316AKX2_9BACT</name>
<reference evidence="7 8" key="1">
    <citation type="submission" date="2018-03" db="EMBL/GenBank/DDBJ databases">
        <title>Genomic Encyclopedia of Archaeal and Bacterial Type Strains, Phase II (KMG-II): from individual species to whole genera.</title>
        <authorList>
            <person name="Goeker M."/>
        </authorList>
    </citation>
    <scope>NUCLEOTIDE SEQUENCE [LARGE SCALE GENOMIC DNA]</scope>
    <source>
        <strain evidence="7 8">DSM 100346</strain>
    </source>
</reference>
<dbReference type="InterPro" id="IPR050738">
    <property type="entry name" value="Sulfatase"/>
</dbReference>
<dbReference type="Pfam" id="PF00884">
    <property type="entry name" value="Sulfatase"/>
    <property type="match status" value="1"/>
</dbReference>
<dbReference type="Gene3D" id="3.40.720.10">
    <property type="entry name" value="Alkaline Phosphatase, subunit A"/>
    <property type="match status" value="1"/>
</dbReference>
<gene>
    <name evidence="7" type="ORF">CLV98_10579</name>
</gene>
<dbReference type="AlphaFoldDB" id="A0A316AKX2"/>
<comment type="caution">
    <text evidence="7">The sequence shown here is derived from an EMBL/GenBank/DDBJ whole genome shotgun (WGS) entry which is preliminary data.</text>
</comment>
<evidence type="ECO:0000313" key="8">
    <source>
        <dbReference type="Proteomes" id="UP000245880"/>
    </source>
</evidence>
<dbReference type="InterPro" id="IPR017850">
    <property type="entry name" value="Alkaline_phosphatase_core_sf"/>
</dbReference>